<dbReference type="Proteomes" id="UP000761264">
    <property type="component" value="Unassembled WGS sequence"/>
</dbReference>
<dbReference type="InterPro" id="IPR005119">
    <property type="entry name" value="LysR_subst-bd"/>
</dbReference>
<keyword evidence="2" id="KW-0805">Transcription regulation</keyword>
<dbReference type="AlphaFoldDB" id="A0A967F0P1"/>
<dbReference type="PANTHER" id="PTHR30537">
    <property type="entry name" value="HTH-TYPE TRANSCRIPTIONAL REGULATOR"/>
    <property type="match status" value="1"/>
</dbReference>
<dbReference type="EMBL" id="JAAQPH010000017">
    <property type="protein sequence ID" value="NIA70912.1"/>
    <property type="molecule type" value="Genomic_DNA"/>
</dbReference>
<dbReference type="FunFam" id="1.10.10.10:FF:000001">
    <property type="entry name" value="LysR family transcriptional regulator"/>
    <property type="match status" value="1"/>
</dbReference>
<evidence type="ECO:0000256" key="4">
    <source>
        <dbReference type="ARBA" id="ARBA00023163"/>
    </source>
</evidence>
<keyword evidence="7" id="KW-1185">Reference proteome</keyword>
<name>A0A967F0P1_9PROT</name>
<dbReference type="SUPFAM" id="SSF53850">
    <property type="entry name" value="Periplasmic binding protein-like II"/>
    <property type="match status" value="1"/>
</dbReference>
<dbReference type="GO" id="GO:0003700">
    <property type="term" value="F:DNA-binding transcription factor activity"/>
    <property type="evidence" value="ECO:0007669"/>
    <property type="project" value="InterPro"/>
</dbReference>
<feature type="domain" description="HTH lysR-type" evidence="5">
    <location>
        <begin position="17"/>
        <end position="74"/>
    </location>
</feature>
<sequence length="316" mass="34636">MDNPIGRNNEPHEPADDKMALLQAFAETARRLSFVKAAAALSLTPSLMSRRVKKLESLLGVQLLARTTRRVTLTEAGEVYLGYAERILADLQEADAAAASLGSRPAGLLTVSVPWVFGRLKVAPAVPEFMSWNPAIRVDLRFTDYYVDLVDQRIDVAIRIGELKDSSLRARRIADNHRGLVASARYLDRYGRPDSPDDLTAHRCLHFPNLVSGDRWLLEREGVTRLVPINPWMRANDAGALLNAACVGAGISLLSDFITAEARQSGALETVLPEWTVPVTGIYAVYPEANFVPAKTRAFVAFLVERFSGGGPSAIR</sequence>
<evidence type="ECO:0000313" key="6">
    <source>
        <dbReference type="EMBL" id="NIA70912.1"/>
    </source>
</evidence>
<evidence type="ECO:0000256" key="3">
    <source>
        <dbReference type="ARBA" id="ARBA00023125"/>
    </source>
</evidence>
<dbReference type="Pfam" id="PF03466">
    <property type="entry name" value="LysR_substrate"/>
    <property type="match status" value="1"/>
</dbReference>
<dbReference type="CDD" id="cd08422">
    <property type="entry name" value="PBP2_CrgA_like"/>
    <property type="match status" value="1"/>
</dbReference>
<dbReference type="Pfam" id="PF00126">
    <property type="entry name" value="HTH_1"/>
    <property type="match status" value="1"/>
</dbReference>
<dbReference type="RefSeq" id="WP_167228000.1">
    <property type="nucleotide sequence ID" value="NZ_JAAQPH010000017.1"/>
</dbReference>
<evidence type="ECO:0000256" key="2">
    <source>
        <dbReference type="ARBA" id="ARBA00023015"/>
    </source>
</evidence>
<dbReference type="Gene3D" id="3.40.190.290">
    <property type="match status" value="1"/>
</dbReference>
<reference evidence="6" key="1">
    <citation type="submission" date="2020-03" db="EMBL/GenBank/DDBJ databases">
        <title>Genome of Pelagibius litoralis DSM 21314T.</title>
        <authorList>
            <person name="Wang G."/>
        </authorList>
    </citation>
    <scope>NUCLEOTIDE SEQUENCE</scope>
    <source>
        <strain evidence="6">DSM 21314</strain>
    </source>
</reference>
<dbReference type="GO" id="GO:0043565">
    <property type="term" value="F:sequence-specific DNA binding"/>
    <property type="evidence" value="ECO:0007669"/>
    <property type="project" value="TreeGrafter"/>
</dbReference>
<proteinExistence type="inferred from homology"/>
<dbReference type="SUPFAM" id="SSF46785">
    <property type="entry name" value="Winged helix' DNA-binding domain"/>
    <property type="match status" value="1"/>
</dbReference>
<evidence type="ECO:0000313" key="7">
    <source>
        <dbReference type="Proteomes" id="UP000761264"/>
    </source>
</evidence>
<protein>
    <submittedName>
        <fullName evidence="6">LysR family transcriptional regulator</fullName>
    </submittedName>
</protein>
<accession>A0A967F0P1</accession>
<dbReference type="PANTHER" id="PTHR30537:SF5">
    <property type="entry name" value="HTH-TYPE TRANSCRIPTIONAL ACTIVATOR TTDR-RELATED"/>
    <property type="match status" value="1"/>
</dbReference>
<dbReference type="Gene3D" id="1.10.10.10">
    <property type="entry name" value="Winged helix-like DNA-binding domain superfamily/Winged helix DNA-binding domain"/>
    <property type="match status" value="1"/>
</dbReference>
<comment type="caution">
    <text evidence="6">The sequence shown here is derived from an EMBL/GenBank/DDBJ whole genome shotgun (WGS) entry which is preliminary data.</text>
</comment>
<dbReference type="InterPro" id="IPR036390">
    <property type="entry name" value="WH_DNA-bd_sf"/>
</dbReference>
<gene>
    <name evidence="6" type="ORF">HBA54_20125</name>
</gene>
<keyword evidence="3" id="KW-0238">DNA-binding</keyword>
<dbReference type="InterPro" id="IPR058163">
    <property type="entry name" value="LysR-type_TF_proteobact-type"/>
</dbReference>
<evidence type="ECO:0000256" key="1">
    <source>
        <dbReference type="ARBA" id="ARBA00009437"/>
    </source>
</evidence>
<dbReference type="InterPro" id="IPR000847">
    <property type="entry name" value="LysR_HTH_N"/>
</dbReference>
<dbReference type="PROSITE" id="PS50931">
    <property type="entry name" value="HTH_LYSR"/>
    <property type="match status" value="1"/>
</dbReference>
<evidence type="ECO:0000259" key="5">
    <source>
        <dbReference type="PROSITE" id="PS50931"/>
    </source>
</evidence>
<dbReference type="InterPro" id="IPR036388">
    <property type="entry name" value="WH-like_DNA-bd_sf"/>
</dbReference>
<comment type="similarity">
    <text evidence="1">Belongs to the LysR transcriptional regulatory family.</text>
</comment>
<organism evidence="6 7">
    <name type="scientific">Pelagibius litoralis</name>
    <dbReference type="NCBI Taxonomy" id="374515"/>
    <lineage>
        <taxon>Bacteria</taxon>
        <taxon>Pseudomonadati</taxon>
        <taxon>Pseudomonadota</taxon>
        <taxon>Alphaproteobacteria</taxon>
        <taxon>Rhodospirillales</taxon>
        <taxon>Rhodovibrionaceae</taxon>
        <taxon>Pelagibius</taxon>
    </lineage>
</organism>
<keyword evidence="4" id="KW-0804">Transcription</keyword>
<dbReference type="GO" id="GO:0006351">
    <property type="term" value="P:DNA-templated transcription"/>
    <property type="evidence" value="ECO:0007669"/>
    <property type="project" value="TreeGrafter"/>
</dbReference>